<dbReference type="RefSeq" id="WP_378109773.1">
    <property type="nucleotide sequence ID" value="NZ_JBHSNC010000002.1"/>
</dbReference>
<dbReference type="Proteomes" id="UP001596108">
    <property type="component" value="Unassembled WGS sequence"/>
</dbReference>
<evidence type="ECO:0000313" key="2">
    <source>
        <dbReference type="EMBL" id="MFC5527966.1"/>
    </source>
</evidence>
<protein>
    <submittedName>
        <fullName evidence="2">Uncharacterized protein</fullName>
    </submittedName>
</protein>
<sequence length="137" mass="16119">MKKSPKAYWIIITMAAVLLIIIFKMNNKTSEKSLVNHFQEHREQFNNIAQRIKGTEYIENFVIDDSGEVGQQLPLEAKKLGLYQITEVKDEGIFFTYDTYFGFSKGYYYSFNDSAPQSSYITETNEIESDWYIYKMK</sequence>
<gene>
    <name evidence="2" type="ORF">ACFPQ4_00635</name>
</gene>
<accession>A0ABW0QTV1</accession>
<name>A0ABW0QTV1_9BACL</name>
<evidence type="ECO:0000313" key="3">
    <source>
        <dbReference type="Proteomes" id="UP001596108"/>
    </source>
</evidence>
<keyword evidence="3" id="KW-1185">Reference proteome</keyword>
<keyword evidence="1" id="KW-0472">Membrane</keyword>
<feature type="transmembrane region" description="Helical" evidence="1">
    <location>
        <begin position="6"/>
        <end position="23"/>
    </location>
</feature>
<keyword evidence="1" id="KW-0812">Transmembrane</keyword>
<reference evidence="3" key="1">
    <citation type="journal article" date="2019" name="Int. J. Syst. Evol. Microbiol.">
        <title>The Global Catalogue of Microorganisms (GCM) 10K type strain sequencing project: providing services to taxonomists for standard genome sequencing and annotation.</title>
        <authorList>
            <consortium name="The Broad Institute Genomics Platform"/>
            <consortium name="The Broad Institute Genome Sequencing Center for Infectious Disease"/>
            <person name="Wu L."/>
            <person name="Ma J."/>
        </authorList>
    </citation>
    <scope>NUCLEOTIDE SEQUENCE [LARGE SCALE GENOMIC DNA]</scope>
    <source>
        <strain evidence="3">CGMCC 1.18578</strain>
    </source>
</reference>
<dbReference type="EMBL" id="JBHSNC010000002">
    <property type="protein sequence ID" value="MFC5527966.1"/>
    <property type="molecule type" value="Genomic_DNA"/>
</dbReference>
<evidence type="ECO:0000256" key="1">
    <source>
        <dbReference type="SAM" id="Phobius"/>
    </source>
</evidence>
<keyword evidence="1" id="KW-1133">Transmembrane helix</keyword>
<comment type="caution">
    <text evidence="2">The sequence shown here is derived from an EMBL/GenBank/DDBJ whole genome shotgun (WGS) entry which is preliminary data.</text>
</comment>
<proteinExistence type="predicted"/>
<organism evidence="2 3">
    <name type="scientific">Cohnella yongneupensis</name>
    <dbReference type="NCBI Taxonomy" id="425006"/>
    <lineage>
        <taxon>Bacteria</taxon>
        <taxon>Bacillati</taxon>
        <taxon>Bacillota</taxon>
        <taxon>Bacilli</taxon>
        <taxon>Bacillales</taxon>
        <taxon>Paenibacillaceae</taxon>
        <taxon>Cohnella</taxon>
    </lineage>
</organism>